<proteinExistence type="predicted"/>
<dbReference type="SUPFAM" id="SSF116846">
    <property type="entry name" value="MIT domain"/>
    <property type="match status" value="1"/>
</dbReference>
<accession>A0AAD7ZVM1</accession>
<dbReference type="PANTHER" id="PTHR21222:SF1">
    <property type="entry name" value="MIT DOMAIN-CONTAINING PROTEIN 1"/>
    <property type="match status" value="1"/>
</dbReference>
<feature type="domain" description="MIT" evidence="1">
    <location>
        <begin position="19"/>
        <end position="94"/>
    </location>
</feature>
<sequence>MSTAAVDETSRDKSVNMSNEGIESAAVCVLKNGVDLDNKKRYTEALACYREGLQLLVNLMKGHLEKKKYLRSKIESYMGRAEKLKELIEEQKNLGKYHEQITIENNSTGHSYKSLFGRFLDEDVTSITVEDPYIRSFHQCQNFIRLCELAVKSCSNLKTITLLTSSDKSGKDQMQWLETIRENLLRFRINLNITFSSTLHDRQIKLSTGWTIKIGRGLDYFKAPENKLSVGVFDLDLRPCHETTVDIFHVKDVKKSYG</sequence>
<organism evidence="2 3">
    <name type="scientific">Diploptera punctata</name>
    <name type="common">Pacific beetle cockroach</name>
    <dbReference type="NCBI Taxonomy" id="6984"/>
    <lineage>
        <taxon>Eukaryota</taxon>
        <taxon>Metazoa</taxon>
        <taxon>Ecdysozoa</taxon>
        <taxon>Arthropoda</taxon>
        <taxon>Hexapoda</taxon>
        <taxon>Insecta</taxon>
        <taxon>Pterygota</taxon>
        <taxon>Neoptera</taxon>
        <taxon>Polyneoptera</taxon>
        <taxon>Dictyoptera</taxon>
        <taxon>Blattodea</taxon>
        <taxon>Blaberoidea</taxon>
        <taxon>Blaberidae</taxon>
        <taxon>Diplopterinae</taxon>
        <taxon>Diploptera</taxon>
    </lineage>
</organism>
<dbReference type="Gene3D" id="1.20.58.80">
    <property type="entry name" value="Phosphotransferase system, lactose/cellobiose-type IIA subunit"/>
    <property type="match status" value="1"/>
</dbReference>
<keyword evidence="3" id="KW-1185">Reference proteome</keyword>
<dbReference type="PANTHER" id="PTHR21222">
    <property type="entry name" value="MIT DOMAIN-CONTAINING PROTEIN 1"/>
    <property type="match status" value="1"/>
</dbReference>
<dbReference type="CDD" id="cd02685">
    <property type="entry name" value="MIT_C"/>
    <property type="match status" value="1"/>
</dbReference>
<evidence type="ECO:0000259" key="1">
    <source>
        <dbReference type="SMART" id="SM00745"/>
    </source>
</evidence>
<name>A0AAD7ZVM1_DIPPU</name>
<dbReference type="Proteomes" id="UP001233999">
    <property type="component" value="Unassembled WGS sequence"/>
</dbReference>
<dbReference type="AlphaFoldDB" id="A0AAD7ZVM1"/>
<dbReference type="SMART" id="SM00745">
    <property type="entry name" value="MIT"/>
    <property type="match status" value="1"/>
</dbReference>
<dbReference type="InterPro" id="IPR007330">
    <property type="entry name" value="MIT_dom"/>
</dbReference>
<dbReference type="InterPro" id="IPR036181">
    <property type="entry name" value="MIT_dom_sf"/>
</dbReference>
<dbReference type="InterPro" id="IPR038113">
    <property type="entry name" value="MITD1_C_sf"/>
</dbReference>
<dbReference type="Pfam" id="PF04212">
    <property type="entry name" value="MIT"/>
    <property type="match status" value="1"/>
</dbReference>
<dbReference type="InterPro" id="IPR052817">
    <property type="entry name" value="MIT_domain_contain_protein1"/>
</dbReference>
<dbReference type="InterPro" id="IPR032341">
    <property type="entry name" value="MITD1_C"/>
</dbReference>
<evidence type="ECO:0000313" key="3">
    <source>
        <dbReference type="Proteomes" id="UP001233999"/>
    </source>
</evidence>
<gene>
    <name evidence="2" type="ORF">L9F63_019415</name>
</gene>
<comment type="caution">
    <text evidence="2">The sequence shown here is derived from an EMBL/GenBank/DDBJ whole genome shotgun (WGS) entry which is preliminary data.</text>
</comment>
<reference evidence="2" key="1">
    <citation type="journal article" date="2023" name="IScience">
        <title>Live-bearing cockroach genome reveals convergent evolutionary mechanisms linked to viviparity in insects and beyond.</title>
        <authorList>
            <person name="Fouks B."/>
            <person name="Harrison M.C."/>
            <person name="Mikhailova A.A."/>
            <person name="Marchal E."/>
            <person name="English S."/>
            <person name="Carruthers M."/>
            <person name="Jennings E.C."/>
            <person name="Chiamaka E.L."/>
            <person name="Frigard R.A."/>
            <person name="Pippel M."/>
            <person name="Attardo G.M."/>
            <person name="Benoit J.B."/>
            <person name="Bornberg-Bauer E."/>
            <person name="Tobe S.S."/>
        </authorList>
    </citation>
    <scope>NUCLEOTIDE SEQUENCE</scope>
    <source>
        <strain evidence="2">Stay&amp;Tobe</strain>
    </source>
</reference>
<protein>
    <recommendedName>
        <fullName evidence="1">MIT domain-containing protein</fullName>
    </recommendedName>
</protein>
<dbReference type="Gene3D" id="3.30.870.30">
    <property type="entry name" value="MITD, C-terminal phospholipase D-like domain"/>
    <property type="match status" value="1"/>
</dbReference>
<reference evidence="2" key="2">
    <citation type="submission" date="2023-05" db="EMBL/GenBank/DDBJ databases">
        <authorList>
            <person name="Fouks B."/>
        </authorList>
    </citation>
    <scope>NUCLEOTIDE SEQUENCE</scope>
    <source>
        <strain evidence="2">Stay&amp;Tobe</strain>
        <tissue evidence="2">Testes</tissue>
    </source>
</reference>
<dbReference type="EMBL" id="JASPKZ010006817">
    <property type="protein sequence ID" value="KAJ9586997.1"/>
    <property type="molecule type" value="Genomic_DNA"/>
</dbReference>
<evidence type="ECO:0000313" key="2">
    <source>
        <dbReference type="EMBL" id="KAJ9586997.1"/>
    </source>
</evidence>
<dbReference type="Pfam" id="PF16565">
    <property type="entry name" value="MIT_C"/>
    <property type="match status" value="1"/>
</dbReference>